<dbReference type="Proteomes" id="UP001239169">
    <property type="component" value="Chromosome"/>
</dbReference>
<dbReference type="InterPro" id="IPR051798">
    <property type="entry name" value="Class-II_PLP-Dep_Aminotrans"/>
</dbReference>
<dbReference type="SUPFAM" id="SSF53383">
    <property type="entry name" value="PLP-dependent transferases"/>
    <property type="match status" value="1"/>
</dbReference>
<evidence type="ECO:0000256" key="2">
    <source>
        <dbReference type="ARBA" id="ARBA00022898"/>
    </source>
</evidence>
<proteinExistence type="predicted"/>
<dbReference type="PANTHER" id="PTHR43525">
    <property type="entry name" value="PROTEIN MALY"/>
    <property type="match status" value="1"/>
</dbReference>
<protein>
    <submittedName>
        <fullName evidence="5">Aminotransferase class I/II-fold pyridoxal phosphate-dependent enzyme</fullName>
    </submittedName>
</protein>
<keyword evidence="2" id="KW-0663">Pyridoxal phosphate</keyword>
<evidence type="ECO:0000313" key="5">
    <source>
        <dbReference type="EMBL" id="WGX76960.1"/>
    </source>
</evidence>
<feature type="domain" description="Aminotransferase class I/classII large" evidence="4">
    <location>
        <begin position="4"/>
        <end position="82"/>
    </location>
</feature>
<keyword evidence="5" id="KW-0032">Aminotransferase</keyword>
<keyword evidence="3" id="KW-0456">Lyase</keyword>
<accession>A0ABY8R696</accession>
<evidence type="ECO:0000256" key="3">
    <source>
        <dbReference type="ARBA" id="ARBA00023239"/>
    </source>
</evidence>
<evidence type="ECO:0000313" key="6">
    <source>
        <dbReference type="Proteomes" id="UP001239169"/>
    </source>
</evidence>
<gene>
    <name evidence="5" type="ORF">QJS64_08070</name>
</gene>
<dbReference type="InterPro" id="IPR015424">
    <property type="entry name" value="PyrdxlP-dep_Trfase"/>
</dbReference>
<dbReference type="PANTHER" id="PTHR43525:SF1">
    <property type="entry name" value="PROTEIN MALY"/>
    <property type="match status" value="1"/>
</dbReference>
<dbReference type="EMBL" id="CP124685">
    <property type="protein sequence ID" value="WGX76960.1"/>
    <property type="molecule type" value="Genomic_DNA"/>
</dbReference>
<keyword evidence="6" id="KW-1185">Reference proteome</keyword>
<dbReference type="Pfam" id="PF00155">
    <property type="entry name" value="Aminotran_1_2"/>
    <property type="match status" value="1"/>
</dbReference>
<comment type="cofactor">
    <cofactor evidence="1">
        <name>pyridoxal 5'-phosphate</name>
        <dbReference type="ChEBI" id="CHEBI:597326"/>
    </cofactor>
</comment>
<evidence type="ECO:0000256" key="1">
    <source>
        <dbReference type="ARBA" id="ARBA00001933"/>
    </source>
</evidence>
<keyword evidence="5" id="KW-0808">Transferase</keyword>
<sequence>MVRFIRENIKENLKIVESLLDNDGIEVMNPEAGYLVWVKLNKVNNSLDFVEKLARKSGVLLESGTRFVDSENGYIRINIATSKTIIEKSMRELNKFYDEFIKKEAVT</sequence>
<organism evidence="5 6">
    <name type="scientific">Paraclostridium bifermentans</name>
    <name type="common">Clostridium bifermentans</name>
    <dbReference type="NCBI Taxonomy" id="1490"/>
    <lineage>
        <taxon>Bacteria</taxon>
        <taxon>Bacillati</taxon>
        <taxon>Bacillota</taxon>
        <taxon>Clostridia</taxon>
        <taxon>Peptostreptococcales</taxon>
        <taxon>Peptostreptococcaceae</taxon>
        <taxon>Paraclostridium</taxon>
    </lineage>
</organism>
<dbReference type="InterPro" id="IPR015422">
    <property type="entry name" value="PyrdxlP-dep_Trfase_small"/>
</dbReference>
<dbReference type="InterPro" id="IPR004839">
    <property type="entry name" value="Aminotransferase_I/II_large"/>
</dbReference>
<name>A0ABY8R696_PARBF</name>
<dbReference type="Gene3D" id="3.90.1150.10">
    <property type="entry name" value="Aspartate Aminotransferase, domain 1"/>
    <property type="match status" value="1"/>
</dbReference>
<reference evidence="5 6" key="1">
    <citation type="submission" date="2023-04" db="EMBL/GenBank/DDBJ databases">
        <title>Bacteria Genome Submission.</title>
        <authorList>
            <person name="Isaac P."/>
        </authorList>
    </citation>
    <scope>NUCLEOTIDE SEQUENCE [LARGE SCALE GENOMIC DNA]</scope>
    <source>
        <strain evidence="5 6">SampleS7P1</strain>
    </source>
</reference>
<dbReference type="GO" id="GO:0008483">
    <property type="term" value="F:transaminase activity"/>
    <property type="evidence" value="ECO:0007669"/>
    <property type="project" value="UniProtKB-KW"/>
</dbReference>
<evidence type="ECO:0000259" key="4">
    <source>
        <dbReference type="Pfam" id="PF00155"/>
    </source>
</evidence>